<sequence>MRAAANGSFAATITNFNVYVSSVRSIVIHQPSTDSGVDGSRQETATINADGTGKNFVNAEVLQNGDKASGGTFKSKCLVSFITTGGFGNCVVVEQAAGAWPLVQGTTLQLAQTLPPPTAP</sequence>
<reference evidence="1 2" key="1">
    <citation type="submission" date="2019-01" db="EMBL/GenBank/DDBJ databases">
        <title>Draft genome sequences of three monokaryotic isolates of the white-rot basidiomycete fungus Dichomitus squalens.</title>
        <authorList>
            <consortium name="DOE Joint Genome Institute"/>
            <person name="Lopez S.C."/>
            <person name="Andreopoulos B."/>
            <person name="Pangilinan J."/>
            <person name="Lipzen A."/>
            <person name="Riley R."/>
            <person name="Ahrendt S."/>
            <person name="Ng V."/>
            <person name="Barry K."/>
            <person name="Daum C."/>
            <person name="Grigoriev I.V."/>
            <person name="Hilden K.S."/>
            <person name="Makela M.R."/>
            <person name="de Vries R.P."/>
        </authorList>
    </citation>
    <scope>NUCLEOTIDE SEQUENCE [LARGE SCALE GENOMIC DNA]</scope>
    <source>
        <strain evidence="1 2">CBS 464.89</strain>
    </source>
</reference>
<dbReference type="Proteomes" id="UP000292082">
    <property type="component" value="Unassembled WGS sequence"/>
</dbReference>
<gene>
    <name evidence="1" type="ORF">BD310DRAFT_1014706</name>
</gene>
<evidence type="ECO:0000313" key="1">
    <source>
        <dbReference type="EMBL" id="TBU58560.1"/>
    </source>
</evidence>
<dbReference type="EMBL" id="ML145123">
    <property type="protein sequence ID" value="TBU58560.1"/>
    <property type="molecule type" value="Genomic_DNA"/>
</dbReference>
<name>A0A4Q9PVN9_9APHY</name>
<evidence type="ECO:0000313" key="2">
    <source>
        <dbReference type="Proteomes" id="UP000292082"/>
    </source>
</evidence>
<dbReference type="AlphaFoldDB" id="A0A4Q9PVN9"/>
<dbReference type="STRING" id="114155.A0A4Q9PVN9"/>
<protein>
    <submittedName>
        <fullName evidence="1">Uncharacterized protein</fullName>
    </submittedName>
</protein>
<proteinExistence type="predicted"/>
<accession>A0A4Q9PVN9</accession>
<organism evidence="1 2">
    <name type="scientific">Dichomitus squalens</name>
    <dbReference type="NCBI Taxonomy" id="114155"/>
    <lineage>
        <taxon>Eukaryota</taxon>
        <taxon>Fungi</taxon>
        <taxon>Dikarya</taxon>
        <taxon>Basidiomycota</taxon>
        <taxon>Agaricomycotina</taxon>
        <taxon>Agaricomycetes</taxon>
        <taxon>Polyporales</taxon>
        <taxon>Polyporaceae</taxon>
        <taxon>Dichomitus</taxon>
    </lineage>
</organism>
<keyword evidence="2" id="KW-1185">Reference proteome</keyword>